<feature type="compositionally biased region" description="Basic residues" evidence="1">
    <location>
        <begin position="64"/>
        <end position="74"/>
    </location>
</feature>
<dbReference type="InterPro" id="IPR012340">
    <property type="entry name" value="NA-bd_OB-fold"/>
</dbReference>
<dbReference type="EMBL" id="KV722344">
    <property type="protein sequence ID" value="OCH94410.1"/>
    <property type="molecule type" value="Genomic_DNA"/>
</dbReference>
<evidence type="ECO:0000256" key="1">
    <source>
        <dbReference type="SAM" id="MobiDB-lite"/>
    </source>
</evidence>
<dbReference type="InterPro" id="IPR056624">
    <property type="entry name" value="WH_CYT4"/>
</dbReference>
<dbReference type="GO" id="GO:0000175">
    <property type="term" value="F:3'-5'-RNA exonuclease activity"/>
    <property type="evidence" value="ECO:0007669"/>
    <property type="project" value="TreeGrafter"/>
</dbReference>
<sequence>MHRRSVQCLAEISSRVASPSKQVNVSESLLNRRHASSQAVGKGKLLSLKSDHLKDVAKLIVRKSSPKARARQKISKTPQDTGRRLRPDVFLPEKTEFLSCREDDPWQSDLDLSEPEAAGKYNISRGTYLEVRRNNAVVHSVAVDVVAHDGRWMILALTTSGEVWPCREDDVQFRIPGFTDKNVVMKVGSEAFTEEPVAVQARIKLLKQMRDFDRLVELRAAELMPRLRTVYDHFKAADPGQWSSVTLSEVAKYVDPKTERPHVSTMFAIHKYLFRKSAHFVPSSSGFLESQKFLLRPQNHIEDAEFVNDLVIRRDHRLEEFAMKAMEYIKKAQKLQEESWNEPPTIQPSTVPGFTEDEARILRFLDHTVRAVKAVQIDPFITQQAGILKKIHVYDELVNTALTQRFMMDLGLLAPWQEQIGREYLTSAETSSQSQKLGADDVSPVVTLASTTSRPLGPQGLYSLDPVESLRHDFSNMPVYVIDDYGAQELDDGISVERVPSEPGNIWLHIHIADPTAVLSPTSDVVKDVSRKLQTVYLLDQTIPMLPDTEPFTSMSLGARSARTGQPEPAMSFSIKVGTDGDILETKVRPSVIKNVHILKYDDVDVALGFPKLKPYSPFGDSPPPRPSQPLEQSVIDDMTGLQEVARRMVKKRYDAGIMAFTVPKATVGLSPTPLPLVPEQFTRPYECRGFPKITYYVQNSLDNVEGSRGMIAEAMKLACRAASRFFAERGLSGIRRAVGPMHLQDESALDRLLSLRSEQGYVDYAACLQAGVVSTGAKYTLRPESHHLLGIPEGEGYMKVTSPLRRFQDMIAHWQIKHALLHPEKPALFPDEWLENVAQEIATRESTLKKISWHQTLWYALKRVERARIERQKGVDSEHYPLDNLTGVVYQPPVKNVTTNAYQGVVYIPALGIKAFLVNLTAEQKYNIGDELPIQLGEIQFGLRTRVDASPRG</sequence>
<gene>
    <name evidence="3" type="ORF">OBBRIDRAFT_747751</name>
</gene>
<dbReference type="SUPFAM" id="SSF50249">
    <property type="entry name" value="Nucleic acid-binding proteins"/>
    <property type="match status" value="1"/>
</dbReference>
<name>A0A8E2DRE9_9APHY</name>
<proteinExistence type="predicted"/>
<dbReference type="InterPro" id="IPR050180">
    <property type="entry name" value="RNR_Ribonuclease"/>
</dbReference>
<dbReference type="PANTHER" id="PTHR23355:SF65">
    <property type="entry name" value="EXORIBONUCLEASE CYT-4, PUTATIVE (AFU_ORTHOLOGUE AFUA_7G01550)-RELATED"/>
    <property type="match status" value="1"/>
</dbReference>
<feature type="domain" description="RNB" evidence="2">
    <location>
        <begin position="471"/>
        <end position="823"/>
    </location>
</feature>
<dbReference type="GO" id="GO:0006402">
    <property type="term" value="P:mRNA catabolic process"/>
    <property type="evidence" value="ECO:0007669"/>
    <property type="project" value="TreeGrafter"/>
</dbReference>
<protein>
    <submittedName>
        <fullName evidence="3">RNB-domain-containing protein</fullName>
    </submittedName>
</protein>
<evidence type="ECO:0000259" key="2">
    <source>
        <dbReference type="SMART" id="SM00955"/>
    </source>
</evidence>
<feature type="region of interest" description="Disordered" evidence="1">
    <location>
        <begin position="64"/>
        <end position="85"/>
    </location>
</feature>
<dbReference type="InterPro" id="IPR001900">
    <property type="entry name" value="RNase_II/R"/>
</dbReference>
<accession>A0A8E2DRE9</accession>
<dbReference type="GO" id="GO:0000932">
    <property type="term" value="C:P-body"/>
    <property type="evidence" value="ECO:0007669"/>
    <property type="project" value="TreeGrafter"/>
</dbReference>
<dbReference type="Pfam" id="PF00773">
    <property type="entry name" value="RNB"/>
    <property type="match status" value="1"/>
</dbReference>
<dbReference type="OrthoDB" id="2285229at2759"/>
<dbReference type="SMART" id="SM00955">
    <property type="entry name" value="RNB"/>
    <property type="match status" value="1"/>
</dbReference>
<dbReference type="PANTHER" id="PTHR23355">
    <property type="entry name" value="RIBONUCLEASE"/>
    <property type="match status" value="1"/>
</dbReference>
<dbReference type="Proteomes" id="UP000250043">
    <property type="component" value="Unassembled WGS sequence"/>
</dbReference>
<dbReference type="AlphaFoldDB" id="A0A8E2DRE9"/>
<keyword evidence="4" id="KW-1185">Reference proteome</keyword>
<evidence type="ECO:0000313" key="4">
    <source>
        <dbReference type="Proteomes" id="UP000250043"/>
    </source>
</evidence>
<dbReference type="GO" id="GO:0003723">
    <property type="term" value="F:RNA binding"/>
    <property type="evidence" value="ECO:0007669"/>
    <property type="project" value="InterPro"/>
</dbReference>
<reference evidence="3 4" key="1">
    <citation type="submission" date="2016-07" db="EMBL/GenBank/DDBJ databases">
        <title>Draft genome of the white-rot fungus Obba rivulosa 3A-2.</title>
        <authorList>
            <consortium name="DOE Joint Genome Institute"/>
            <person name="Miettinen O."/>
            <person name="Riley R."/>
            <person name="Acob R."/>
            <person name="Barry K."/>
            <person name="Cullen D."/>
            <person name="De Vries R."/>
            <person name="Hainaut M."/>
            <person name="Hatakka A."/>
            <person name="Henrissat B."/>
            <person name="Hilden K."/>
            <person name="Kuo R."/>
            <person name="Labutti K."/>
            <person name="Lipzen A."/>
            <person name="Makela M.R."/>
            <person name="Sandor L."/>
            <person name="Spatafora J.W."/>
            <person name="Grigoriev I.V."/>
            <person name="Hibbett D.S."/>
        </authorList>
    </citation>
    <scope>NUCLEOTIDE SEQUENCE [LARGE SCALE GENOMIC DNA]</scope>
    <source>
        <strain evidence="3 4">3A-2</strain>
    </source>
</reference>
<evidence type="ECO:0000313" key="3">
    <source>
        <dbReference type="EMBL" id="OCH94410.1"/>
    </source>
</evidence>
<dbReference type="Pfam" id="PF23216">
    <property type="entry name" value="WHD_CYT4"/>
    <property type="match status" value="1"/>
</dbReference>
<organism evidence="3 4">
    <name type="scientific">Obba rivulosa</name>
    <dbReference type="NCBI Taxonomy" id="1052685"/>
    <lineage>
        <taxon>Eukaryota</taxon>
        <taxon>Fungi</taxon>
        <taxon>Dikarya</taxon>
        <taxon>Basidiomycota</taxon>
        <taxon>Agaricomycotina</taxon>
        <taxon>Agaricomycetes</taxon>
        <taxon>Polyporales</taxon>
        <taxon>Gelatoporiaceae</taxon>
        <taxon>Obba</taxon>
    </lineage>
</organism>